<dbReference type="InterPro" id="IPR036388">
    <property type="entry name" value="WH-like_DNA-bd_sf"/>
</dbReference>
<dbReference type="Gene3D" id="1.10.10.10">
    <property type="entry name" value="Winged helix-like DNA-binding domain superfamily/Winged helix DNA-binding domain"/>
    <property type="match status" value="1"/>
</dbReference>
<dbReference type="Proteomes" id="UP000037175">
    <property type="component" value="Unassembled WGS sequence"/>
</dbReference>
<dbReference type="Pfam" id="PF01527">
    <property type="entry name" value="HTH_Tnp_1"/>
    <property type="match status" value="1"/>
</dbReference>
<sequence>MKKRNQYSAEFKSKVVLEVLQEASTVNEIAAKHGINPVVISRWKCEFMERAAEVFKKGPSTAEKELEEKNERVAQLERKIGQLTYEVDWLKKKSEEIIGPDWEKRFR</sequence>
<evidence type="ECO:0000313" key="3">
    <source>
        <dbReference type="Proteomes" id="UP000037175"/>
    </source>
</evidence>
<dbReference type="GO" id="GO:0006313">
    <property type="term" value="P:DNA transposition"/>
    <property type="evidence" value="ECO:0007669"/>
    <property type="project" value="InterPro"/>
</dbReference>
<dbReference type="InterPro" id="IPR009057">
    <property type="entry name" value="Homeodomain-like_sf"/>
</dbReference>
<dbReference type="InterPro" id="IPR002514">
    <property type="entry name" value="Transposase_8"/>
</dbReference>
<evidence type="ECO:0000313" key="2">
    <source>
        <dbReference type="EMBL" id="KNZ68165.1"/>
    </source>
</evidence>
<dbReference type="EMBL" id="LGTE01000061">
    <property type="protein sequence ID" value="KNZ68165.1"/>
    <property type="molecule type" value="Genomic_DNA"/>
</dbReference>
<dbReference type="GO" id="GO:0003677">
    <property type="term" value="F:DNA binding"/>
    <property type="evidence" value="ECO:0007669"/>
    <property type="project" value="InterPro"/>
</dbReference>
<keyword evidence="3" id="KW-1185">Reference proteome</keyword>
<organism evidence="2 3">
    <name type="scientific">Thermincola ferriacetica</name>
    <dbReference type="NCBI Taxonomy" id="281456"/>
    <lineage>
        <taxon>Bacteria</taxon>
        <taxon>Bacillati</taxon>
        <taxon>Bacillota</taxon>
        <taxon>Clostridia</taxon>
        <taxon>Eubacteriales</taxon>
        <taxon>Thermincolaceae</taxon>
        <taxon>Thermincola</taxon>
    </lineage>
</organism>
<accession>A0A0L6VY31</accession>
<feature type="coiled-coil region" evidence="1">
    <location>
        <begin position="59"/>
        <end position="93"/>
    </location>
</feature>
<gene>
    <name evidence="2" type="ORF">Tfer_3303</name>
</gene>
<keyword evidence="1" id="KW-0175">Coiled coil</keyword>
<reference evidence="3" key="1">
    <citation type="submission" date="2015-07" db="EMBL/GenBank/DDBJ databases">
        <title>Complete Genome of Thermincola ferriacetica strain Z-0001T.</title>
        <authorList>
            <person name="Lusk B."/>
            <person name="Badalamenti J.P."/>
            <person name="Parameswaran P."/>
            <person name="Bond D.R."/>
            <person name="Torres C.I."/>
        </authorList>
    </citation>
    <scope>NUCLEOTIDE SEQUENCE [LARGE SCALE GENOMIC DNA]</scope>
    <source>
        <strain evidence="3">Z-0001</strain>
    </source>
</reference>
<name>A0A0L6VY31_9FIRM</name>
<protein>
    <submittedName>
        <fullName evidence="2">Transposase IS3/IS911 family protein</fullName>
    </submittedName>
</protein>
<proteinExistence type="predicted"/>
<comment type="caution">
    <text evidence="2">The sequence shown here is derived from an EMBL/GenBank/DDBJ whole genome shotgun (WGS) entry which is preliminary data.</text>
</comment>
<dbReference type="SUPFAM" id="SSF46689">
    <property type="entry name" value="Homeodomain-like"/>
    <property type="match status" value="1"/>
</dbReference>
<dbReference type="AlphaFoldDB" id="A0A0L6VY31"/>
<dbReference type="GO" id="GO:0004803">
    <property type="term" value="F:transposase activity"/>
    <property type="evidence" value="ECO:0007669"/>
    <property type="project" value="InterPro"/>
</dbReference>
<evidence type="ECO:0000256" key="1">
    <source>
        <dbReference type="SAM" id="Coils"/>
    </source>
</evidence>